<evidence type="ECO:0000256" key="1">
    <source>
        <dbReference type="SAM" id="MobiDB-lite"/>
    </source>
</evidence>
<name>A0A4Z2FTP4_9TELE</name>
<feature type="region of interest" description="Disordered" evidence="1">
    <location>
        <begin position="43"/>
        <end position="67"/>
    </location>
</feature>
<reference evidence="2 3" key="1">
    <citation type="submission" date="2019-03" db="EMBL/GenBank/DDBJ databases">
        <title>First draft genome of Liparis tanakae, snailfish: a comprehensive survey of snailfish specific genes.</title>
        <authorList>
            <person name="Kim W."/>
            <person name="Song I."/>
            <person name="Jeong J.-H."/>
            <person name="Kim D."/>
            <person name="Kim S."/>
            <person name="Ryu S."/>
            <person name="Song J.Y."/>
            <person name="Lee S.K."/>
        </authorList>
    </citation>
    <scope>NUCLEOTIDE SEQUENCE [LARGE SCALE GENOMIC DNA]</scope>
    <source>
        <tissue evidence="2">Muscle</tissue>
    </source>
</reference>
<proteinExistence type="predicted"/>
<protein>
    <submittedName>
        <fullName evidence="2">Uncharacterized protein</fullName>
    </submittedName>
</protein>
<dbReference type="AlphaFoldDB" id="A0A4Z2FTP4"/>
<keyword evidence="3" id="KW-1185">Reference proteome</keyword>
<sequence length="67" mass="7662">MTTGHFWPQTHWVVYSAFTKAAAPSCMTHVTFLWTTRHRRLPPSLANPQKPIGNGGVKPVSEWHRHN</sequence>
<evidence type="ECO:0000313" key="2">
    <source>
        <dbReference type="EMBL" id="TNN44617.1"/>
    </source>
</evidence>
<gene>
    <name evidence="2" type="ORF">EYF80_045187</name>
</gene>
<dbReference type="EMBL" id="SRLO01000893">
    <property type="protein sequence ID" value="TNN44617.1"/>
    <property type="molecule type" value="Genomic_DNA"/>
</dbReference>
<accession>A0A4Z2FTP4</accession>
<organism evidence="2 3">
    <name type="scientific">Liparis tanakae</name>
    <name type="common">Tanaka's snailfish</name>
    <dbReference type="NCBI Taxonomy" id="230148"/>
    <lineage>
        <taxon>Eukaryota</taxon>
        <taxon>Metazoa</taxon>
        <taxon>Chordata</taxon>
        <taxon>Craniata</taxon>
        <taxon>Vertebrata</taxon>
        <taxon>Euteleostomi</taxon>
        <taxon>Actinopterygii</taxon>
        <taxon>Neopterygii</taxon>
        <taxon>Teleostei</taxon>
        <taxon>Neoteleostei</taxon>
        <taxon>Acanthomorphata</taxon>
        <taxon>Eupercaria</taxon>
        <taxon>Perciformes</taxon>
        <taxon>Cottioidei</taxon>
        <taxon>Cottales</taxon>
        <taxon>Liparidae</taxon>
        <taxon>Liparis</taxon>
    </lineage>
</organism>
<dbReference type="Proteomes" id="UP000314294">
    <property type="component" value="Unassembled WGS sequence"/>
</dbReference>
<evidence type="ECO:0000313" key="3">
    <source>
        <dbReference type="Proteomes" id="UP000314294"/>
    </source>
</evidence>
<comment type="caution">
    <text evidence="2">The sequence shown here is derived from an EMBL/GenBank/DDBJ whole genome shotgun (WGS) entry which is preliminary data.</text>
</comment>